<keyword evidence="2" id="KW-1185">Reference proteome</keyword>
<comment type="caution">
    <text evidence="1">The sequence shown here is derived from an EMBL/GenBank/DDBJ whole genome shotgun (WGS) entry which is preliminary data.</text>
</comment>
<proteinExistence type="predicted"/>
<gene>
    <name evidence="1" type="ORF">F130042H8_27210</name>
</gene>
<evidence type="ECO:0000313" key="2">
    <source>
        <dbReference type="Proteomes" id="UP001600894"/>
    </source>
</evidence>
<sequence>MDNSWKNDPRLKAMDKEKLDLLTRFADQVSQSEKEQLPQALMAIHSEARKQGIRFNDKETALLVNILSAHMAPQERKKIDLLKMLSKKIVGK</sequence>
<name>A0ABQ0B047_9FIRM</name>
<reference evidence="1 2" key="1">
    <citation type="submission" date="2024-04" db="EMBL/GenBank/DDBJ databases">
        <title>Defined microbial consortia suppress multidrug-resistant proinflammatory Enterobacteriaceae via ecological control.</title>
        <authorList>
            <person name="Furuichi M."/>
            <person name="Kawaguchi T."/>
            <person name="Pust M."/>
            <person name="Yasuma K."/>
            <person name="Plichta D."/>
            <person name="Hasegawa N."/>
            <person name="Ohya T."/>
            <person name="Bhattarai S."/>
            <person name="Sasajima S."/>
            <person name="Aoto Y."/>
            <person name="Tuganbaev T."/>
            <person name="Yaginuma M."/>
            <person name="Ueda M."/>
            <person name="Okahashi N."/>
            <person name="Amafuji K."/>
            <person name="Kiridooshi Y."/>
            <person name="Sugita K."/>
            <person name="Strazar M."/>
            <person name="Skelly A."/>
            <person name="Suda W."/>
            <person name="Hattori M."/>
            <person name="Nakamoto N."/>
            <person name="Caballero S."/>
            <person name="Norman J."/>
            <person name="Olle B."/>
            <person name="Tanoue T."/>
            <person name="Arita M."/>
            <person name="Bucci V."/>
            <person name="Atarashi K."/>
            <person name="Xavier R."/>
            <person name="Honda K."/>
        </authorList>
    </citation>
    <scope>NUCLEOTIDE SEQUENCE [LARGE SCALE GENOMIC DNA]</scope>
    <source>
        <strain evidence="2">f13</strain>
    </source>
</reference>
<dbReference type="Proteomes" id="UP001600894">
    <property type="component" value="Unassembled WGS sequence"/>
</dbReference>
<organism evidence="1 2">
    <name type="scientific">Enterocloster alcoholdehydrogenati</name>
    <dbReference type="NCBI Taxonomy" id="2547410"/>
    <lineage>
        <taxon>Bacteria</taxon>
        <taxon>Bacillati</taxon>
        <taxon>Bacillota</taxon>
        <taxon>Clostridia</taxon>
        <taxon>Lachnospirales</taxon>
        <taxon>Lachnospiraceae</taxon>
        <taxon>Enterocloster</taxon>
    </lineage>
</organism>
<accession>A0ABQ0B047</accession>
<protein>
    <submittedName>
        <fullName evidence="1">Uncharacterized protein</fullName>
    </submittedName>
</protein>
<dbReference type="RefSeq" id="WP_176255885.1">
    <property type="nucleotide sequence ID" value="NZ_BAABXL010000001.1"/>
</dbReference>
<dbReference type="EMBL" id="BAABXL010000001">
    <property type="protein sequence ID" value="GAA6269661.1"/>
    <property type="molecule type" value="Genomic_DNA"/>
</dbReference>
<evidence type="ECO:0000313" key="1">
    <source>
        <dbReference type="EMBL" id="GAA6269661.1"/>
    </source>
</evidence>